<dbReference type="GeneID" id="80881412"/>
<accession>A0AAD7VWA5</accession>
<dbReference type="RefSeq" id="XP_056047169.1">
    <property type="nucleotide sequence ID" value="XM_056186246.1"/>
</dbReference>
<sequence>MNATLESFIDPANLPNKYGGELDFEFGQMPVLDPAVKNALTWEGSYEDSWAYILDRQGRLHRGNGRRRHGRSGEAGKILHRPKESDGKFEE</sequence>
<evidence type="ECO:0000313" key="2">
    <source>
        <dbReference type="EMBL" id="KAJ8103719.1"/>
    </source>
</evidence>
<reference evidence="2" key="1">
    <citation type="submission" date="2023-03" db="EMBL/GenBank/DDBJ databases">
        <title>Near-Complete genome sequence of Lipomyces tetrasporous NRRL Y-64009, an oleaginous yeast capable of growing on lignocellulosic hydrolysates.</title>
        <authorList>
            <consortium name="Lawrence Berkeley National Laboratory"/>
            <person name="Jagtap S.S."/>
            <person name="Liu J.-J."/>
            <person name="Walukiewicz H.E."/>
            <person name="Pangilinan J."/>
            <person name="Lipzen A."/>
            <person name="Ahrendt S."/>
            <person name="Koriabine M."/>
            <person name="Cobaugh K."/>
            <person name="Salamov A."/>
            <person name="Yoshinaga Y."/>
            <person name="Ng V."/>
            <person name="Daum C."/>
            <person name="Grigoriev I.V."/>
            <person name="Slininger P.J."/>
            <person name="Dien B.S."/>
            <person name="Jin Y.-S."/>
            <person name="Rao C.V."/>
        </authorList>
    </citation>
    <scope>NUCLEOTIDE SEQUENCE</scope>
    <source>
        <strain evidence="2">NRRL Y-64009</strain>
    </source>
</reference>
<evidence type="ECO:0000313" key="3">
    <source>
        <dbReference type="Proteomes" id="UP001217417"/>
    </source>
</evidence>
<gene>
    <name evidence="2" type="ORF">POJ06DRAFT_242662</name>
</gene>
<organism evidence="2 3">
    <name type="scientific">Lipomyces tetrasporus</name>
    <dbReference type="NCBI Taxonomy" id="54092"/>
    <lineage>
        <taxon>Eukaryota</taxon>
        <taxon>Fungi</taxon>
        <taxon>Dikarya</taxon>
        <taxon>Ascomycota</taxon>
        <taxon>Saccharomycotina</taxon>
        <taxon>Lipomycetes</taxon>
        <taxon>Lipomycetales</taxon>
        <taxon>Lipomycetaceae</taxon>
        <taxon>Lipomyces</taxon>
    </lineage>
</organism>
<protein>
    <recommendedName>
        <fullName evidence="4">CRAL-TRIO domain-containing protein</fullName>
    </recommendedName>
</protein>
<feature type="region of interest" description="Disordered" evidence="1">
    <location>
        <begin position="61"/>
        <end position="91"/>
    </location>
</feature>
<comment type="caution">
    <text evidence="2">The sequence shown here is derived from an EMBL/GenBank/DDBJ whole genome shotgun (WGS) entry which is preliminary data.</text>
</comment>
<proteinExistence type="predicted"/>
<dbReference type="EMBL" id="JARPMG010000001">
    <property type="protein sequence ID" value="KAJ8103719.1"/>
    <property type="molecule type" value="Genomic_DNA"/>
</dbReference>
<evidence type="ECO:0008006" key="4">
    <source>
        <dbReference type="Google" id="ProtNLM"/>
    </source>
</evidence>
<evidence type="ECO:0000256" key="1">
    <source>
        <dbReference type="SAM" id="MobiDB-lite"/>
    </source>
</evidence>
<dbReference type="SUPFAM" id="SSF52087">
    <property type="entry name" value="CRAL/TRIO domain"/>
    <property type="match status" value="1"/>
</dbReference>
<name>A0AAD7VWA5_9ASCO</name>
<dbReference type="Proteomes" id="UP001217417">
    <property type="component" value="Unassembled WGS sequence"/>
</dbReference>
<dbReference type="InterPro" id="IPR036865">
    <property type="entry name" value="CRAL-TRIO_dom_sf"/>
</dbReference>
<feature type="compositionally biased region" description="Basic and acidic residues" evidence="1">
    <location>
        <begin position="81"/>
        <end position="91"/>
    </location>
</feature>
<feature type="compositionally biased region" description="Basic residues" evidence="1">
    <location>
        <begin position="61"/>
        <end position="70"/>
    </location>
</feature>
<dbReference type="AlphaFoldDB" id="A0AAD7VWA5"/>
<keyword evidence="3" id="KW-1185">Reference proteome</keyword>